<dbReference type="Proteomes" id="UP000231343">
    <property type="component" value="Unassembled WGS sequence"/>
</dbReference>
<gene>
    <name evidence="3" type="ORF">COT42_05110</name>
</gene>
<protein>
    <recommendedName>
        <fullName evidence="2">DUF4116 domain-containing protein</fullName>
    </recommendedName>
</protein>
<sequence length="502" mass="56398">MEAITNNLNITSYRPTAKGGQGDLVDSPDVAASQEQDYVVLAGKIQGNGHQKDGILNYLWNLFSPGGSAEASTPPPHQPTEQEVYDEWRVLRESSNPPILRTAETRFTQNRLVIESEVRRDGSMLQYARSYLETQLQAGETALVRSIVLSAVRQNGLALGDAPTQFRHDPEVVRTAVGQNGLVLSLFPEDSPERANPDLALAAVRENPEAIQYVAHSLFSNEAFFRACLATNNFYIINCVCQALIDPEATGSANQQMFYSLAGQAGRQTMSRYLRLVDTLSRLRLGRHDSPIRFYERFPRATLEQVQELAANRSAPRPNDHRPVALVVMSESDDAGSFIDSHILELMEPGYRVVYYEVASREEFYQTIEETGNRRPIDLFYFAGHGSQVRRQTRVRFGDNRRSERSYLSTRDGQEMRARNLARYLSPNAVILSQSCHTGEEPESLLPTLRYVFPGHSVYAPAGSPLDFQIEYQGSAETHDLSIGNIRFTLEQHPSQGARRRR</sequence>
<organism evidence="3 4">
    <name type="scientific">Candidatus Saganbacteria bacterium CG08_land_8_20_14_0_20_45_16</name>
    <dbReference type="NCBI Taxonomy" id="2014293"/>
    <lineage>
        <taxon>Bacteria</taxon>
        <taxon>Bacillati</taxon>
        <taxon>Saganbacteria</taxon>
    </lineage>
</organism>
<evidence type="ECO:0000313" key="4">
    <source>
        <dbReference type="Proteomes" id="UP000231343"/>
    </source>
</evidence>
<reference evidence="3 4" key="1">
    <citation type="submission" date="2017-09" db="EMBL/GenBank/DDBJ databases">
        <title>Depth-based differentiation of microbial function through sediment-hosted aquifers and enrichment of novel symbionts in the deep terrestrial subsurface.</title>
        <authorList>
            <person name="Probst A.J."/>
            <person name="Ladd B."/>
            <person name="Jarett J.K."/>
            <person name="Geller-Mcgrath D.E."/>
            <person name="Sieber C.M."/>
            <person name="Emerson J.B."/>
            <person name="Anantharaman K."/>
            <person name="Thomas B.C."/>
            <person name="Malmstrom R."/>
            <person name="Stieglmeier M."/>
            <person name="Klingl A."/>
            <person name="Woyke T."/>
            <person name="Ryan C.M."/>
            <person name="Banfield J.F."/>
        </authorList>
    </citation>
    <scope>NUCLEOTIDE SEQUENCE [LARGE SCALE GENOMIC DNA]</scope>
    <source>
        <strain evidence="3">CG08_land_8_20_14_0_20_45_16</strain>
    </source>
</reference>
<comment type="caution">
    <text evidence="3">The sequence shown here is derived from an EMBL/GenBank/DDBJ whole genome shotgun (WGS) entry which is preliminary data.</text>
</comment>
<dbReference type="EMBL" id="PEYM01000080">
    <property type="protein sequence ID" value="PIS29538.1"/>
    <property type="molecule type" value="Genomic_DNA"/>
</dbReference>
<feature type="region of interest" description="Disordered" evidence="1">
    <location>
        <begin position="1"/>
        <end position="23"/>
    </location>
</feature>
<accession>A0A2H0XZD0</accession>
<evidence type="ECO:0000259" key="2">
    <source>
        <dbReference type="Pfam" id="PF13475"/>
    </source>
</evidence>
<dbReference type="InterPro" id="IPR025197">
    <property type="entry name" value="DUF4116"/>
</dbReference>
<feature type="domain" description="DUF4116" evidence="2">
    <location>
        <begin position="145"/>
        <end position="189"/>
    </location>
</feature>
<name>A0A2H0XZD0_UNCSA</name>
<evidence type="ECO:0000313" key="3">
    <source>
        <dbReference type="EMBL" id="PIS29538.1"/>
    </source>
</evidence>
<dbReference type="Pfam" id="PF13475">
    <property type="entry name" value="DUF4116"/>
    <property type="match status" value="1"/>
</dbReference>
<proteinExistence type="predicted"/>
<feature type="compositionally biased region" description="Polar residues" evidence="1">
    <location>
        <begin position="1"/>
        <end position="14"/>
    </location>
</feature>
<dbReference type="AlphaFoldDB" id="A0A2H0XZD0"/>
<evidence type="ECO:0000256" key="1">
    <source>
        <dbReference type="SAM" id="MobiDB-lite"/>
    </source>
</evidence>